<evidence type="ECO:0000313" key="8">
    <source>
        <dbReference type="EMBL" id="TXL66903.1"/>
    </source>
</evidence>
<keyword evidence="4 8" id="KW-0378">Hydrolase</keyword>
<evidence type="ECO:0000256" key="2">
    <source>
        <dbReference type="ARBA" id="ARBA00001946"/>
    </source>
</evidence>
<keyword evidence="6" id="KW-0464">Manganese</keyword>
<keyword evidence="3" id="KW-0479">Metal-binding</keyword>
<evidence type="ECO:0000256" key="4">
    <source>
        <dbReference type="ARBA" id="ARBA00022801"/>
    </source>
</evidence>
<dbReference type="Gene3D" id="3.90.79.10">
    <property type="entry name" value="Nucleoside Triphosphate Pyrophosphohydrolase"/>
    <property type="match status" value="1"/>
</dbReference>
<evidence type="ECO:0000259" key="7">
    <source>
        <dbReference type="PROSITE" id="PS51462"/>
    </source>
</evidence>
<comment type="cofactor">
    <cofactor evidence="2">
        <name>Mg(2+)</name>
        <dbReference type="ChEBI" id="CHEBI:18420"/>
    </cofactor>
</comment>
<gene>
    <name evidence="8" type="ORF">FHP08_04550</name>
</gene>
<dbReference type="InterPro" id="IPR015797">
    <property type="entry name" value="NUDIX_hydrolase-like_dom_sf"/>
</dbReference>
<protein>
    <submittedName>
        <fullName evidence="8">NUDIX hydrolase</fullName>
    </submittedName>
</protein>
<dbReference type="GO" id="GO:0016818">
    <property type="term" value="F:hydrolase activity, acting on acid anhydrides, in phosphorus-containing anhydrides"/>
    <property type="evidence" value="ECO:0007669"/>
    <property type="project" value="InterPro"/>
</dbReference>
<evidence type="ECO:0000313" key="9">
    <source>
        <dbReference type="Proteomes" id="UP000321548"/>
    </source>
</evidence>
<dbReference type="AlphaFoldDB" id="A0A5C8P0W5"/>
<evidence type="ECO:0000256" key="3">
    <source>
        <dbReference type="ARBA" id="ARBA00022723"/>
    </source>
</evidence>
<name>A0A5C8P0W5_9BURK</name>
<dbReference type="GO" id="GO:0046872">
    <property type="term" value="F:metal ion binding"/>
    <property type="evidence" value="ECO:0007669"/>
    <property type="project" value="UniProtKB-KW"/>
</dbReference>
<dbReference type="PROSITE" id="PS51462">
    <property type="entry name" value="NUDIX"/>
    <property type="match status" value="1"/>
</dbReference>
<evidence type="ECO:0000256" key="5">
    <source>
        <dbReference type="ARBA" id="ARBA00022842"/>
    </source>
</evidence>
<dbReference type="InterPro" id="IPR039121">
    <property type="entry name" value="NUDT19"/>
</dbReference>
<reference evidence="8 9" key="1">
    <citation type="submission" date="2019-06" db="EMBL/GenBank/DDBJ databases">
        <title>Quisquiliibacterium sp. nov., isolated from a maize field.</title>
        <authorList>
            <person name="Lin S.-Y."/>
            <person name="Tsai C.-F."/>
            <person name="Young C.-C."/>
        </authorList>
    </citation>
    <scope>NUCLEOTIDE SEQUENCE [LARGE SCALE GENOMIC DNA]</scope>
    <source>
        <strain evidence="8 9">CC-CFT501</strain>
    </source>
</reference>
<proteinExistence type="predicted"/>
<sequence>MHALDDAQPIVPRPASTVVLLRDGNEGPEVYMLRRHDDSGAFGGAYVFPGGKLDRADCEGESLCRVGSLPDRLHAALGEPDLDAATAAGLFYAACRETFEEARVLLARGAGAEAGERAWAMLREGFGFAEVLAAHDLELMADALVPWSRWITPRVPSAMARNKRFDTRFFVAAVPEGQVAGFDDHEAVAGDWLNPREALRRYRDGSIVMGPPQIMSLVQLAQHRSAAEVIESARSRGPVLIEPEPFELEGCRVVAYPGDERHPLRERVMAGPTRLIQRGNRFEPLEGIDALLECVGC</sequence>
<comment type="cofactor">
    <cofactor evidence="1">
        <name>Mn(2+)</name>
        <dbReference type="ChEBI" id="CHEBI:29035"/>
    </cofactor>
</comment>
<accession>A0A5C8P0W5</accession>
<feature type="domain" description="Nudix hydrolase" evidence="7">
    <location>
        <begin position="11"/>
        <end position="215"/>
    </location>
</feature>
<comment type="caution">
    <text evidence="8">The sequence shown here is derived from an EMBL/GenBank/DDBJ whole genome shotgun (WGS) entry which is preliminary data.</text>
</comment>
<dbReference type="PANTHER" id="PTHR12318">
    <property type="entry name" value="TESTOSTERONE-REGULATED PROTEIN RP2"/>
    <property type="match status" value="1"/>
</dbReference>
<keyword evidence="9" id="KW-1185">Reference proteome</keyword>
<keyword evidence="5" id="KW-0460">Magnesium</keyword>
<dbReference type="EMBL" id="VDUY01000002">
    <property type="protein sequence ID" value="TXL66903.1"/>
    <property type="molecule type" value="Genomic_DNA"/>
</dbReference>
<dbReference type="PANTHER" id="PTHR12318:SF0">
    <property type="entry name" value="ACYL-COENZYME A DIPHOSPHATASE NUDT19"/>
    <property type="match status" value="1"/>
</dbReference>
<organism evidence="8 9">
    <name type="scientific">Zeimonas arvi</name>
    <dbReference type="NCBI Taxonomy" id="2498847"/>
    <lineage>
        <taxon>Bacteria</taxon>
        <taxon>Pseudomonadati</taxon>
        <taxon>Pseudomonadota</taxon>
        <taxon>Betaproteobacteria</taxon>
        <taxon>Burkholderiales</taxon>
        <taxon>Burkholderiaceae</taxon>
        <taxon>Zeimonas</taxon>
    </lineage>
</organism>
<dbReference type="Proteomes" id="UP000321548">
    <property type="component" value="Unassembled WGS sequence"/>
</dbReference>
<dbReference type="InterPro" id="IPR000086">
    <property type="entry name" value="NUDIX_hydrolase_dom"/>
</dbReference>
<dbReference type="OrthoDB" id="9788263at2"/>
<dbReference type="SUPFAM" id="SSF55811">
    <property type="entry name" value="Nudix"/>
    <property type="match status" value="1"/>
</dbReference>
<evidence type="ECO:0000256" key="6">
    <source>
        <dbReference type="ARBA" id="ARBA00023211"/>
    </source>
</evidence>
<dbReference type="CDD" id="cd18870">
    <property type="entry name" value="NUDIX_AcylCoAdiphos_Nudt19"/>
    <property type="match status" value="1"/>
</dbReference>
<evidence type="ECO:0000256" key="1">
    <source>
        <dbReference type="ARBA" id="ARBA00001936"/>
    </source>
</evidence>